<evidence type="ECO:0000259" key="6">
    <source>
        <dbReference type="SMART" id="SM00980"/>
    </source>
</evidence>
<keyword evidence="4" id="KW-0238">DNA-binding</keyword>
<dbReference type="Pfam" id="PF05485">
    <property type="entry name" value="THAP"/>
    <property type="match status" value="1"/>
</dbReference>
<dbReference type="InterPro" id="IPR048365">
    <property type="entry name" value="TNP-like_RNaseH_N"/>
</dbReference>
<dbReference type="InterPro" id="IPR006612">
    <property type="entry name" value="THAP_Znf"/>
</dbReference>
<proteinExistence type="predicted"/>
<keyword evidence="3" id="KW-0862">Zinc</keyword>
<name>A0AAV8ZM22_9CUCU</name>
<evidence type="ECO:0000313" key="8">
    <source>
        <dbReference type="Proteomes" id="UP001162156"/>
    </source>
</evidence>
<accession>A0AAV8ZM22</accession>
<evidence type="ECO:0000313" key="7">
    <source>
        <dbReference type="EMBL" id="KAJ8966459.1"/>
    </source>
</evidence>
<dbReference type="SMART" id="SM00980">
    <property type="entry name" value="THAP"/>
    <property type="match status" value="1"/>
</dbReference>
<evidence type="ECO:0000256" key="2">
    <source>
        <dbReference type="ARBA" id="ARBA00022771"/>
    </source>
</evidence>
<keyword evidence="2" id="KW-0863">Zinc-finger</keyword>
<keyword evidence="1" id="KW-0479">Metal-binding</keyword>
<organism evidence="7 8">
    <name type="scientific">Rhamnusium bicolor</name>
    <dbReference type="NCBI Taxonomy" id="1586634"/>
    <lineage>
        <taxon>Eukaryota</taxon>
        <taxon>Metazoa</taxon>
        <taxon>Ecdysozoa</taxon>
        <taxon>Arthropoda</taxon>
        <taxon>Hexapoda</taxon>
        <taxon>Insecta</taxon>
        <taxon>Pterygota</taxon>
        <taxon>Neoptera</taxon>
        <taxon>Endopterygota</taxon>
        <taxon>Coleoptera</taxon>
        <taxon>Polyphaga</taxon>
        <taxon>Cucujiformia</taxon>
        <taxon>Chrysomeloidea</taxon>
        <taxon>Cerambycidae</taxon>
        <taxon>Lepturinae</taxon>
        <taxon>Rhagiini</taxon>
        <taxon>Rhamnusium</taxon>
    </lineage>
</organism>
<dbReference type="SUPFAM" id="SSF57716">
    <property type="entry name" value="Glucocorticoid receptor-like (DNA-binding domain)"/>
    <property type="match status" value="1"/>
</dbReference>
<dbReference type="Proteomes" id="UP001162156">
    <property type="component" value="Unassembled WGS sequence"/>
</dbReference>
<dbReference type="Pfam" id="PF21787">
    <property type="entry name" value="TNP-like_RNaseH_N"/>
    <property type="match status" value="1"/>
</dbReference>
<feature type="region of interest" description="Disordered" evidence="5">
    <location>
        <begin position="188"/>
        <end position="210"/>
    </location>
</feature>
<feature type="domain" description="THAP-type" evidence="6">
    <location>
        <begin position="24"/>
        <end position="106"/>
    </location>
</feature>
<comment type="caution">
    <text evidence="7">The sequence shown here is derived from an EMBL/GenBank/DDBJ whole genome shotgun (WGS) entry which is preliminary data.</text>
</comment>
<reference evidence="7" key="1">
    <citation type="journal article" date="2023" name="Insect Mol. Biol.">
        <title>Genome sequencing provides insights into the evolution of gene families encoding plant cell wall-degrading enzymes in longhorned beetles.</title>
        <authorList>
            <person name="Shin N.R."/>
            <person name="Okamura Y."/>
            <person name="Kirsch R."/>
            <person name="Pauchet Y."/>
        </authorList>
    </citation>
    <scope>NUCLEOTIDE SEQUENCE</scope>
    <source>
        <strain evidence="7">RBIC_L_NR</strain>
    </source>
</reference>
<protein>
    <recommendedName>
        <fullName evidence="6">THAP-type domain-containing protein</fullName>
    </recommendedName>
</protein>
<dbReference type="GO" id="GO:0003677">
    <property type="term" value="F:DNA binding"/>
    <property type="evidence" value="ECO:0007669"/>
    <property type="project" value="UniProtKB-KW"/>
</dbReference>
<dbReference type="EMBL" id="JANEYF010001000">
    <property type="protein sequence ID" value="KAJ8966459.1"/>
    <property type="molecule type" value="Genomic_DNA"/>
</dbReference>
<evidence type="ECO:0000256" key="3">
    <source>
        <dbReference type="ARBA" id="ARBA00022833"/>
    </source>
</evidence>
<keyword evidence="8" id="KW-1185">Reference proteome</keyword>
<gene>
    <name evidence="7" type="ORF">NQ314_003519</name>
</gene>
<evidence type="ECO:0000256" key="4">
    <source>
        <dbReference type="ARBA" id="ARBA00023125"/>
    </source>
</evidence>
<dbReference type="AlphaFoldDB" id="A0AAV8ZM22"/>
<dbReference type="GO" id="GO:0008270">
    <property type="term" value="F:zinc ion binding"/>
    <property type="evidence" value="ECO:0007669"/>
    <property type="project" value="UniProtKB-KW"/>
</dbReference>
<feature type="compositionally biased region" description="Polar residues" evidence="5">
    <location>
        <begin position="189"/>
        <end position="203"/>
    </location>
</feature>
<sequence length="384" mass="43206">MQKGKILDIVARWRGWAHDSRIWYECLLKHRFASGEINGILLGDNWYPCSRSKRWLQAMGIKIQTLSGHVRICDQHFGEECFIPYMSDLRLKHDALPTIINRKVPAICSDQETSEPLPNKGNLKPSFCSPSTSALCTSDMHLQPKALPTKLKSPEIPALGAQQQTCEQLPEERLEVIPHEIITAEEGNLKSNFSPPSTSTPKGTRSRRSLFKDVEDTLTTEMSPRKKKLMGIVKKKQGRIRKLQKICKQKGKIIKYLGNIDKSPEVNSIFKGFSERDRMCSLAFDEMAIREHIEYNHSADCIEGLEDYGSGDRTEKLAKYALVFLCRNITKVNETLATPLSDMNSDELAVEIANAVAVGSAETLSVAYVSGFIVKKCLLKFICD</sequence>
<evidence type="ECO:0000256" key="1">
    <source>
        <dbReference type="ARBA" id="ARBA00022723"/>
    </source>
</evidence>
<evidence type="ECO:0000256" key="5">
    <source>
        <dbReference type="SAM" id="MobiDB-lite"/>
    </source>
</evidence>